<dbReference type="SMART" id="SM00449">
    <property type="entry name" value="SPRY"/>
    <property type="match status" value="1"/>
</dbReference>
<dbReference type="InterPro" id="IPR006574">
    <property type="entry name" value="PRY"/>
</dbReference>
<dbReference type="PROSITE" id="PS50188">
    <property type="entry name" value="B302_SPRY"/>
    <property type="match status" value="1"/>
</dbReference>
<dbReference type="Pfam" id="PF25600">
    <property type="entry name" value="TRIM_CC"/>
    <property type="match status" value="1"/>
</dbReference>
<dbReference type="InterPro" id="IPR003877">
    <property type="entry name" value="SPRY_dom"/>
</dbReference>
<protein>
    <recommendedName>
        <fullName evidence="2">B30.2/SPRY domain-containing protein</fullName>
    </recommendedName>
</protein>
<dbReference type="SUPFAM" id="SSF49899">
    <property type="entry name" value="Concanavalin A-like lectins/glucanases"/>
    <property type="match status" value="1"/>
</dbReference>
<dbReference type="PANTHER" id="PTHR24103">
    <property type="entry name" value="E3 UBIQUITIN-PROTEIN LIGASE TRIM"/>
    <property type="match status" value="1"/>
</dbReference>
<dbReference type="SMART" id="SM00589">
    <property type="entry name" value="PRY"/>
    <property type="match status" value="1"/>
</dbReference>
<dbReference type="FunFam" id="2.60.120.920:FF:000004">
    <property type="entry name" value="Butyrophilin subfamily 1 member A1"/>
    <property type="match status" value="1"/>
</dbReference>
<proteinExistence type="predicted"/>
<dbReference type="PRINTS" id="PR01407">
    <property type="entry name" value="BUTYPHLNCDUF"/>
</dbReference>
<evidence type="ECO:0000313" key="3">
    <source>
        <dbReference type="EMBL" id="SBP06768.1"/>
    </source>
</evidence>
<evidence type="ECO:0000256" key="1">
    <source>
        <dbReference type="SAM" id="Coils"/>
    </source>
</evidence>
<reference evidence="3" key="1">
    <citation type="submission" date="2016-05" db="EMBL/GenBank/DDBJ databases">
        <authorList>
            <person name="Lavstsen T."/>
            <person name="Jespersen J.S."/>
        </authorList>
    </citation>
    <scope>NUCLEOTIDE SEQUENCE</scope>
    <source>
        <tissue evidence="3">Brain</tissue>
    </source>
</reference>
<dbReference type="InterPro" id="IPR013320">
    <property type="entry name" value="ConA-like_dom_sf"/>
</dbReference>
<reference evidence="3" key="2">
    <citation type="submission" date="2016-06" db="EMBL/GenBank/DDBJ databases">
        <title>The genome of a short-lived fish provides insights into sex chromosome evolution and the genetic control of aging.</title>
        <authorList>
            <person name="Reichwald K."/>
            <person name="Felder M."/>
            <person name="Petzold A."/>
            <person name="Koch P."/>
            <person name="Groth M."/>
            <person name="Platzer M."/>
        </authorList>
    </citation>
    <scope>NUCLEOTIDE SEQUENCE</scope>
    <source>
        <tissue evidence="3">Brain</tissue>
    </source>
</reference>
<dbReference type="CDD" id="cd13733">
    <property type="entry name" value="SPRY_PRY_C-I_1"/>
    <property type="match status" value="1"/>
</dbReference>
<evidence type="ECO:0000259" key="2">
    <source>
        <dbReference type="PROSITE" id="PS50188"/>
    </source>
</evidence>
<accession>A0A1A7WLX1</accession>
<dbReference type="InterPro" id="IPR058030">
    <property type="entry name" value="TRIM8/14/16/25/29/45/65_CC"/>
</dbReference>
<dbReference type="InterPro" id="IPR050143">
    <property type="entry name" value="TRIM/RBCC"/>
</dbReference>
<name>A0A1A7WLX1_9TELE</name>
<dbReference type="InterPro" id="IPR043136">
    <property type="entry name" value="B30.2/SPRY_sf"/>
</dbReference>
<dbReference type="EMBL" id="HADW01005368">
    <property type="protein sequence ID" value="SBP06768.1"/>
    <property type="molecule type" value="Transcribed_RNA"/>
</dbReference>
<sequence>MHEVISLEEELKQRKTQLLFMKVRVDQILEEKSIAAERIQNSIKQRRQKMEKVKAETIRSFAALVALIEAKKIKLVEFLEEKQKATEQEAEMVIRQMQMEILENQRISIQLEDLSKTEDDFKLLQDLPSISTPTDSKTFRPKTQIVLHENTVKVAVAHMEKVLSEQVENMIREANLMELDEPGDPETDEVFHDELETLQQENMTTVSLDPSTAHPSLIVSEDRKGVRDGGSRRNVSDNSSRFDCLHYVLGSEGFSSGRCYFEVSVKGQSTWEVGVARDTISRKGVNLSLSPEHGCWTLGSYWGQCQVNSNPPVVLPAAPEQLGVFVDFNQRLVSFYDVDTRTLIYSFTQCTFSSDPPEGAGKGAPFGSSLKRWIYIGTVTKTRIYPIFRPSSEEKEAALHISPVRSSKRRK</sequence>
<feature type="domain" description="B30.2/SPRY" evidence="2">
    <location>
        <begin position="185"/>
        <end position="406"/>
    </location>
</feature>
<dbReference type="Gene3D" id="2.60.120.920">
    <property type="match status" value="1"/>
</dbReference>
<dbReference type="Pfam" id="PF00622">
    <property type="entry name" value="SPRY"/>
    <property type="match status" value="1"/>
</dbReference>
<dbReference type="AlphaFoldDB" id="A0A1A7WLX1"/>
<dbReference type="Pfam" id="PF13765">
    <property type="entry name" value="PRY"/>
    <property type="match status" value="1"/>
</dbReference>
<organism evidence="3">
    <name type="scientific">Iconisemion striatum</name>
    <dbReference type="NCBI Taxonomy" id="60296"/>
    <lineage>
        <taxon>Eukaryota</taxon>
        <taxon>Metazoa</taxon>
        <taxon>Chordata</taxon>
        <taxon>Craniata</taxon>
        <taxon>Vertebrata</taxon>
        <taxon>Euteleostomi</taxon>
        <taxon>Actinopterygii</taxon>
        <taxon>Neopterygii</taxon>
        <taxon>Teleostei</taxon>
        <taxon>Neoteleostei</taxon>
        <taxon>Acanthomorphata</taxon>
        <taxon>Ovalentaria</taxon>
        <taxon>Atherinomorphae</taxon>
        <taxon>Cyprinodontiformes</taxon>
        <taxon>Nothobranchiidae</taxon>
        <taxon>Iconisemion</taxon>
    </lineage>
</organism>
<gene>
    <name evidence="3" type="primary">Nfu_g_1_020437</name>
</gene>
<keyword evidence="1" id="KW-0175">Coiled coil</keyword>
<dbReference type="InterPro" id="IPR001870">
    <property type="entry name" value="B30.2/SPRY"/>
</dbReference>
<feature type="coiled-coil region" evidence="1">
    <location>
        <begin position="36"/>
        <end position="96"/>
    </location>
</feature>
<dbReference type="InterPro" id="IPR003879">
    <property type="entry name" value="Butyrophylin_SPRY"/>
</dbReference>